<dbReference type="PANTHER" id="PTHR33048">
    <property type="entry name" value="PTH11-LIKE INTEGRAL MEMBRANE PROTEIN (AFU_ORTHOLOGUE AFUA_5G11245)"/>
    <property type="match status" value="1"/>
</dbReference>
<comment type="similarity">
    <text evidence="5">Belongs to the SAT4 family.</text>
</comment>
<evidence type="ECO:0000256" key="4">
    <source>
        <dbReference type="ARBA" id="ARBA00023136"/>
    </source>
</evidence>
<evidence type="ECO:0000313" key="10">
    <source>
        <dbReference type="Proteomes" id="UP001390339"/>
    </source>
</evidence>
<keyword evidence="2 7" id="KW-0812">Transmembrane</keyword>
<feature type="transmembrane region" description="Helical" evidence="7">
    <location>
        <begin position="125"/>
        <end position="147"/>
    </location>
</feature>
<protein>
    <recommendedName>
        <fullName evidence="8">Rhodopsin domain-containing protein</fullName>
    </recommendedName>
</protein>
<reference evidence="9 10" key="1">
    <citation type="journal article" date="2024" name="IMA Fungus">
        <title>Apiospora arundinis, a panoply of carbohydrate-active enzymes and secondary metabolites.</title>
        <authorList>
            <person name="Sorensen T."/>
            <person name="Petersen C."/>
            <person name="Muurmann A.T."/>
            <person name="Christiansen J.V."/>
            <person name="Brundto M.L."/>
            <person name="Overgaard C.K."/>
            <person name="Boysen A.T."/>
            <person name="Wollenberg R.D."/>
            <person name="Larsen T.O."/>
            <person name="Sorensen J.L."/>
            <person name="Nielsen K.L."/>
            <person name="Sondergaard T.E."/>
        </authorList>
    </citation>
    <scope>NUCLEOTIDE SEQUENCE [LARGE SCALE GENOMIC DNA]</scope>
    <source>
        <strain evidence="9 10">AAU 773</strain>
    </source>
</reference>
<evidence type="ECO:0000256" key="1">
    <source>
        <dbReference type="ARBA" id="ARBA00004141"/>
    </source>
</evidence>
<dbReference type="InterPro" id="IPR049326">
    <property type="entry name" value="Rhodopsin_dom_fungi"/>
</dbReference>
<evidence type="ECO:0000256" key="6">
    <source>
        <dbReference type="SAM" id="MobiDB-lite"/>
    </source>
</evidence>
<dbReference type="Pfam" id="PF20684">
    <property type="entry name" value="Fung_rhodopsin"/>
    <property type="match status" value="1"/>
</dbReference>
<dbReference type="Proteomes" id="UP001390339">
    <property type="component" value="Unassembled WGS sequence"/>
</dbReference>
<feature type="region of interest" description="Disordered" evidence="6">
    <location>
        <begin position="290"/>
        <end position="329"/>
    </location>
</feature>
<sequence>MAEPDYVAQLHVVSWTLGAVIIVLCLARVWGRAVVIKQTGWDDFCMVCAMVFAIACSALVTVGVGFGLGRHTDSIADPHDKMMAIKYTVMAPPFSVISSAFGKISILIFLLRLMGVVADRWHMRVVWGLCILLVLLDILAIVATIGFCVPAEKIWDSTVDGHCMPLRAQVIIGSVQTSYNALMDLILAIFPTLFITKLNINRKMKIGLCLLMGGGIFAAAATIVKVYMMQSIDQHDDLTWSWAPITLWYTAEMDAIIIAGTIPALWPILKMFAKKTGSSGESYGPYKNASASLARPGGSESYQLPESRGKGSGSGPMTRALQEVDELES</sequence>
<evidence type="ECO:0000259" key="8">
    <source>
        <dbReference type="Pfam" id="PF20684"/>
    </source>
</evidence>
<keyword evidence="10" id="KW-1185">Reference proteome</keyword>
<name>A0ABR2I999_9PEZI</name>
<feature type="transmembrane region" description="Helical" evidence="7">
    <location>
        <begin position="89"/>
        <end position="113"/>
    </location>
</feature>
<feature type="transmembrane region" description="Helical" evidence="7">
    <location>
        <begin position="12"/>
        <end position="31"/>
    </location>
</feature>
<gene>
    <name evidence="9" type="ORF">PGQ11_010308</name>
</gene>
<organism evidence="9 10">
    <name type="scientific">Apiospora arundinis</name>
    <dbReference type="NCBI Taxonomy" id="335852"/>
    <lineage>
        <taxon>Eukaryota</taxon>
        <taxon>Fungi</taxon>
        <taxon>Dikarya</taxon>
        <taxon>Ascomycota</taxon>
        <taxon>Pezizomycotina</taxon>
        <taxon>Sordariomycetes</taxon>
        <taxon>Xylariomycetidae</taxon>
        <taxon>Amphisphaeriales</taxon>
        <taxon>Apiosporaceae</taxon>
        <taxon>Apiospora</taxon>
    </lineage>
</organism>
<comment type="subcellular location">
    <subcellularLocation>
        <location evidence="1">Membrane</location>
        <topology evidence="1">Multi-pass membrane protein</topology>
    </subcellularLocation>
</comment>
<dbReference type="InterPro" id="IPR052337">
    <property type="entry name" value="SAT4-like"/>
</dbReference>
<evidence type="ECO:0000256" key="2">
    <source>
        <dbReference type="ARBA" id="ARBA00022692"/>
    </source>
</evidence>
<feature type="transmembrane region" description="Helical" evidence="7">
    <location>
        <begin position="248"/>
        <end position="269"/>
    </location>
</feature>
<keyword evidence="3 7" id="KW-1133">Transmembrane helix</keyword>
<dbReference type="EMBL" id="JAPCWZ010000006">
    <property type="protein sequence ID" value="KAK8859574.1"/>
    <property type="molecule type" value="Genomic_DNA"/>
</dbReference>
<evidence type="ECO:0000313" key="9">
    <source>
        <dbReference type="EMBL" id="KAK8859574.1"/>
    </source>
</evidence>
<feature type="transmembrane region" description="Helical" evidence="7">
    <location>
        <begin position="208"/>
        <end position="228"/>
    </location>
</feature>
<feature type="transmembrane region" description="Helical" evidence="7">
    <location>
        <begin position="179"/>
        <end position="196"/>
    </location>
</feature>
<evidence type="ECO:0000256" key="3">
    <source>
        <dbReference type="ARBA" id="ARBA00022989"/>
    </source>
</evidence>
<feature type="transmembrane region" description="Helical" evidence="7">
    <location>
        <begin position="43"/>
        <end position="69"/>
    </location>
</feature>
<accession>A0ABR2I999</accession>
<dbReference type="PANTHER" id="PTHR33048:SF146">
    <property type="entry name" value="INTEGRAL MEMBRANE PROTEIN"/>
    <property type="match status" value="1"/>
</dbReference>
<feature type="domain" description="Rhodopsin" evidence="8">
    <location>
        <begin position="27"/>
        <end position="270"/>
    </location>
</feature>
<proteinExistence type="inferred from homology"/>
<evidence type="ECO:0000256" key="7">
    <source>
        <dbReference type="SAM" id="Phobius"/>
    </source>
</evidence>
<keyword evidence="4 7" id="KW-0472">Membrane</keyword>
<comment type="caution">
    <text evidence="9">The sequence shown here is derived from an EMBL/GenBank/DDBJ whole genome shotgun (WGS) entry which is preliminary data.</text>
</comment>
<evidence type="ECO:0000256" key="5">
    <source>
        <dbReference type="ARBA" id="ARBA00038359"/>
    </source>
</evidence>